<keyword evidence="2" id="KW-1185">Reference proteome</keyword>
<organism evidence="1 2">
    <name type="scientific">Nostoc linckia FACHB-391</name>
    <dbReference type="NCBI Taxonomy" id="2692906"/>
    <lineage>
        <taxon>Bacteria</taxon>
        <taxon>Bacillati</taxon>
        <taxon>Cyanobacteriota</taxon>
        <taxon>Cyanophyceae</taxon>
        <taxon>Nostocales</taxon>
        <taxon>Nostocaceae</taxon>
        <taxon>Nostoc</taxon>
    </lineage>
</organism>
<dbReference type="RefSeq" id="WP_190900831.1">
    <property type="nucleotide sequence ID" value="NZ_JACJTE010000133.1"/>
</dbReference>
<evidence type="ECO:0000313" key="1">
    <source>
        <dbReference type="EMBL" id="MBD2566022.1"/>
    </source>
</evidence>
<comment type="caution">
    <text evidence="1">The sequence shown here is derived from an EMBL/GenBank/DDBJ whole genome shotgun (WGS) entry which is preliminary data.</text>
</comment>
<reference evidence="1 2" key="1">
    <citation type="journal article" date="2020" name="ISME J.">
        <title>Comparative genomics reveals insights into cyanobacterial evolution and habitat adaptation.</title>
        <authorList>
            <person name="Chen M.Y."/>
            <person name="Teng W.K."/>
            <person name="Zhao L."/>
            <person name="Hu C.X."/>
            <person name="Zhou Y.K."/>
            <person name="Han B.P."/>
            <person name="Song L.R."/>
            <person name="Shu W.S."/>
        </authorList>
    </citation>
    <scope>NUCLEOTIDE SEQUENCE [LARGE SCALE GENOMIC DNA]</scope>
    <source>
        <strain evidence="1 2">FACHB-391</strain>
    </source>
</reference>
<gene>
    <name evidence="1" type="ORF">H6G95_36855</name>
</gene>
<protein>
    <submittedName>
        <fullName evidence="1">Uncharacterized protein</fullName>
    </submittedName>
</protein>
<name>A0ABR8F733_NOSLI</name>
<dbReference type="EMBL" id="JACJTE010000133">
    <property type="protein sequence ID" value="MBD2566022.1"/>
    <property type="molecule type" value="Genomic_DNA"/>
</dbReference>
<dbReference type="Proteomes" id="UP000604661">
    <property type="component" value="Unassembled WGS sequence"/>
</dbReference>
<accession>A0ABR8F733</accession>
<evidence type="ECO:0000313" key="2">
    <source>
        <dbReference type="Proteomes" id="UP000604661"/>
    </source>
</evidence>
<proteinExistence type="predicted"/>
<sequence>MGDLGGTAIELYQCQIKLALVPKKQSTPIQLTLWQNASESLISSCILGYPFFLESRMIPIDMKRLIKKTSNPVRKKIELTPPPTEPIEIPESQNIPETVIEPNPPVYIEDYVSESEYISEHYRPRSVGNSGWQPSDVWRELRVDDFCRG</sequence>